<evidence type="ECO:0000256" key="1">
    <source>
        <dbReference type="SAM" id="MobiDB-lite"/>
    </source>
</evidence>
<feature type="compositionally biased region" description="Basic and acidic residues" evidence="1">
    <location>
        <begin position="38"/>
        <end position="53"/>
    </location>
</feature>
<feature type="region of interest" description="Disordered" evidence="1">
    <location>
        <begin position="18"/>
        <end position="82"/>
    </location>
</feature>
<dbReference type="EMBL" id="AP025591">
    <property type="protein sequence ID" value="BDG01374.1"/>
    <property type="molecule type" value="Genomic_DNA"/>
</dbReference>
<evidence type="ECO:0000313" key="2">
    <source>
        <dbReference type="EMBL" id="BDG01374.1"/>
    </source>
</evidence>
<keyword evidence="3" id="KW-1185">Reference proteome</keyword>
<protein>
    <submittedName>
        <fullName evidence="2">Uncharacterized protein</fullName>
    </submittedName>
</protein>
<organism evidence="2 3">
    <name type="scientific">Anaeromyxobacter oryzae</name>
    <dbReference type="NCBI Taxonomy" id="2918170"/>
    <lineage>
        <taxon>Bacteria</taxon>
        <taxon>Pseudomonadati</taxon>
        <taxon>Myxococcota</taxon>
        <taxon>Myxococcia</taxon>
        <taxon>Myxococcales</taxon>
        <taxon>Cystobacterineae</taxon>
        <taxon>Anaeromyxobacteraceae</taxon>
        <taxon>Anaeromyxobacter</taxon>
    </lineage>
</organism>
<evidence type="ECO:0000313" key="3">
    <source>
        <dbReference type="Proteomes" id="UP001162891"/>
    </source>
</evidence>
<reference evidence="3" key="1">
    <citation type="journal article" date="2022" name="Int. J. Syst. Evol. Microbiol.">
        <title>Anaeromyxobacter oryzae sp. nov., Anaeromyxobacter diazotrophicus sp. nov. and Anaeromyxobacter paludicola sp. nov., isolated from paddy soils.</title>
        <authorList>
            <person name="Itoh H."/>
            <person name="Xu Z."/>
            <person name="Mise K."/>
            <person name="Masuda Y."/>
            <person name="Ushijima N."/>
            <person name="Hayakawa C."/>
            <person name="Shiratori Y."/>
            <person name="Senoo K."/>
        </authorList>
    </citation>
    <scope>NUCLEOTIDE SEQUENCE [LARGE SCALE GENOMIC DNA]</scope>
    <source>
        <strain evidence="3">Red232</strain>
    </source>
</reference>
<name>A0ABN6MK05_9BACT</name>
<proteinExistence type="predicted"/>
<dbReference type="RefSeq" id="WP_248357849.1">
    <property type="nucleotide sequence ID" value="NZ_AP025591.1"/>
</dbReference>
<gene>
    <name evidence="2" type="ORF">AMOR_03700</name>
</gene>
<dbReference type="Proteomes" id="UP001162891">
    <property type="component" value="Chromosome"/>
</dbReference>
<sequence length="82" mass="9192">MARKSRWFANLRVGRRDVAPTAPSHVPGIREGNQPGSIEREVGIHQDPRDRRFATATAERSTGINPRARNPIDPRMPNLQPS</sequence>
<accession>A0ABN6MK05</accession>